<feature type="compositionally biased region" description="Low complexity" evidence="1">
    <location>
        <begin position="488"/>
        <end position="498"/>
    </location>
</feature>
<evidence type="ECO:0000259" key="2">
    <source>
        <dbReference type="Pfam" id="PF05170"/>
    </source>
</evidence>
<name>A0ABX1EK41_9PROT</name>
<comment type="caution">
    <text evidence="3">The sequence shown here is derived from an EMBL/GenBank/DDBJ whole genome shotgun (WGS) entry which is preliminary data.</text>
</comment>
<dbReference type="Proteomes" id="UP000746741">
    <property type="component" value="Unassembled WGS sequence"/>
</dbReference>
<dbReference type="InterPro" id="IPR007844">
    <property type="entry name" value="AsmA"/>
</dbReference>
<evidence type="ECO:0000313" key="4">
    <source>
        <dbReference type="Proteomes" id="UP000746741"/>
    </source>
</evidence>
<evidence type="ECO:0000313" key="3">
    <source>
        <dbReference type="EMBL" id="NKE16453.1"/>
    </source>
</evidence>
<keyword evidence="4" id="KW-1185">Reference proteome</keyword>
<dbReference type="PANTHER" id="PTHR30441:SF8">
    <property type="entry name" value="DUF748 DOMAIN-CONTAINING PROTEIN"/>
    <property type="match status" value="1"/>
</dbReference>
<dbReference type="InterPro" id="IPR052894">
    <property type="entry name" value="AsmA-related"/>
</dbReference>
<evidence type="ECO:0000256" key="1">
    <source>
        <dbReference type="SAM" id="MobiDB-lite"/>
    </source>
</evidence>
<accession>A0ABX1EK41</accession>
<dbReference type="PANTHER" id="PTHR30441">
    <property type="entry name" value="DUF748 DOMAIN-CONTAINING PROTEIN"/>
    <property type="match status" value="1"/>
</dbReference>
<dbReference type="EMBL" id="JAAVUP010000001">
    <property type="protein sequence ID" value="NKE16453.1"/>
    <property type="molecule type" value="Genomic_DNA"/>
</dbReference>
<dbReference type="Pfam" id="PF05170">
    <property type="entry name" value="AsmA"/>
    <property type="match status" value="1"/>
</dbReference>
<sequence>MQALKWAGGILLGLVLLAIGGVVALTMALDAGALSPRILAAIEASTGRVATLGAVSLRPGLSPRVEVQGATLANLPGGSRPEMATIRRLEVRLALLPLLRGDVRIEGIEIDGADILLERTAGGAPNWLFRAAPRDPAPTAPATPARPATAARPMVIEEIILTDSRITLPDPRLGIVAVARARVEGIGSGRPPGLAARIGVLGLTATIEGDAWPEGDAIGAIRGSLVAGGNRIGVEGRPGTSLRVTLALPEPAGLRPLLAALVPGLPEAAPLPPVEAAFTLDATLRPTEVTATFGAADLGALREGLALTRASLSAPALDQPAELRIEATRAGLAVASTIRIETPAALLADRPVSALVEAAAAGATLRAEGRIEAPLGRSGGTAALRLAIPDLAALAPLLPDPPPLTDLDIEADLTLPAGLDGEIRVRRFRVASPLLTAEGDLALRPGRPLGVTGRIAATNADLDTLGERLAARAATGAPAAAPSPAPTSAPAAAPAPSRSGERRVIPDIPLPIAAVRAYQGRVAVSATELILGGAAWREVRGTLAIADGVAHLTPFAAVTPGGPVQGQVTIDAAQSPPAIAFAIQSDGAGLDLAALRIARHEAASIHGRAQIRIEGHGRGATTRALAGTLTGEAGLALVNGRLDRAGMLRLGPDLLGLLLPGAPQEGLDLRCFAVRISAEDGMATTQALLAETSAGRIEGSVAVNLRSEAIAARLLPDVTLLGVRVRAPVGVGGTLAAPRIGAEPARALAQVVEDTVANRLWRDPTVEWLRGRIAGGHPAGDCAAQLRLARFGADGPVPPPQEIVPGVPRELQGTTQELLRGLGGLFGGGRR</sequence>
<dbReference type="RefSeq" id="WP_168039957.1">
    <property type="nucleotide sequence ID" value="NZ_JAAVUP010000001.1"/>
</dbReference>
<organism evidence="3 4">
    <name type="scientific">Neoroseomonas oryzicola</name>
    <dbReference type="NCBI Taxonomy" id="535904"/>
    <lineage>
        <taxon>Bacteria</taxon>
        <taxon>Pseudomonadati</taxon>
        <taxon>Pseudomonadota</taxon>
        <taxon>Alphaproteobacteria</taxon>
        <taxon>Acetobacterales</taxon>
        <taxon>Acetobacteraceae</taxon>
        <taxon>Neoroseomonas</taxon>
    </lineage>
</organism>
<gene>
    <name evidence="3" type="ORF">GWK15_05825</name>
</gene>
<protein>
    <submittedName>
        <fullName evidence="3">AsmA family protein</fullName>
    </submittedName>
</protein>
<feature type="region of interest" description="Disordered" evidence="1">
    <location>
        <begin position="473"/>
        <end position="502"/>
    </location>
</feature>
<feature type="domain" description="AsmA" evidence="2">
    <location>
        <begin position="3"/>
        <end position="173"/>
    </location>
</feature>
<reference evidence="3 4" key="1">
    <citation type="submission" date="2020-02" db="EMBL/GenBank/DDBJ databases">
        <authorList>
            <person name="Sun Q."/>
            <person name="Inoue M."/>
        </authorList>
    </citation>
    <scope>NUCLEOTIDE SEQUENCE [LARGE SCALE GENOMIC DNA]</scope>
    <source>
        <strain evidence="3 4">KCTC 22478</strain>
    </source>
</reference>
<proteinExistence type="predicted"/>